<gene>
    <name evidence="2" type="ordered locus">Htur_4628</name>
</gene>
<keyword evidence="3" id="KW-1185">Reference proteome</keyword>
<organism evidence="2 3">
    <name type="scientific">Haloterrigena turkmenica (strain ATCC 51198 / DSM 5511 / JCM 9101 / NCIMB 13204 / VKM B-1734 / 4k)</name>
    <name type="common">Halococcus turkmenicus</name>
    <dbReference type="NCBI Taxonomy" id="543526"/>
    <lineage>
        <taxon>Archaea</taxon>
        <taxon>Methanobacteriati</taxon>
        <taxon>Methanobacteriota</taxon>
        <taxon>Stenosarchaea group</taxon>
        <taxon>Halobacteria</taxon>
        <taxon>Halobacteriales</taxon>
        <taxon>Natrialbaceae</taxon>
        <taxon>Haloterrigena</taxon>
    </lineage>
</organism>
<reference evidence="2 3" key="1">
    <citation type="journal article" date="2010" name="Stand. Genomic Sci.">
        <title>Complete genome sequence of Haloterrigena turkmenica type strain (4k).</title>
        <authorList>
            <person name="Saunders E."/>
            <person name="Tindall B.J."/>
            <person name="Fahnrich R."/>
            <person name="Lapidus A."/>
            <person name="Copeland A."/>
            <person name="Del Rio T.G."/>
            <person name="Lucas S."/>
            <person name="Chen F."/>
            <person name="Tice H."/>
            <person name="Cheng J.F."/>
            <person name="Han C."/>
            <person name="Detter J.C."/>
            <person name="Bruce D."/>
            <person name="Goodwin L."/>
            <person name="Chain P."/>
            <person name="Pitluck S."/>
            <person name="Pati A."/>
            <person name="Ivanova N."/>
            <person name="Mavromatis K."/>
            <person name="Chen A."/>
            <person name="Palaniappan K."/>
            <person name="Land M."/>
            <person name="Hauser L."/>
            <person name="Chang Y.J."/>
            <person name="Jeffries C.D."/>
            <person name="Brettin T."/>
            <person name="Rohde M."/>
            <person name="Goker M."/>
            <person name="Bristow J."/>
            <person name="Eisen J.A."/>
            <person name="Markowitz V."/>
            <person name="Hugenholtz P."/>
            <person name="Klenk H.P."/>
            <person name="Kyrpides N.C."/>
        </authorList>
    </citation>
    <scope>NUCLEOTIDE SEQUENCE [LARGE SCALE GENOMIC DNA]</scope>
    <source>
        <strain evidence="3">ATCC 51198 / DSM 5511 / JCM 9101 / NCIMB 13204 / VKM B-1734 / 4k</strain>
    </source>
</reference>
<geneLocation type="plasmid" evidence="2 3">
    <name>pHTUR02</name>
</geneLocation>
<dbReference type="KEGG" id="htu:Htur_4628"/>
<dbReference type="Proteomes" id="UP000001903">
    <property type="component" value="Plasmid pHTUR02"/>
</dbReference>
<dbReference type="HOGENOM" id="CLU_3057039_0_0_2"/>
<evidence type="ECO:0000256" key="1">
    <source>
        <dbReference type="SAM" id="MobiDB-lite"/>
    </source>
</evidence>
<name>D2S217_HALTV</name>
<evidence type="ECO:0000313" key="3">
    <source>
        <dbReference type="Proteomes" id="UP000001903"/>
    </source>
</evidence>
<keyword evidence="2" id="KW-0614">Plasmid</keyword>
<proteinExistence type="predicted"/>
<dbReference type="AlphaFoldDB" id="D2S217"/>
<evidence type="ECO:0000313" key="2">
    <source>
        <dbReference type="EMBL" id="ADB63414.1"/>
    </source>
</evidence>
<protein>
    <submittedName>
        <fullName evidence="2">Uncharacterized protein</fullName>
    </submittedName>
</protein>
<accession>D2S217</accession>
<sequence length="53" mass="5984">MRGIQMQRCLEIVDYTIRKVTPNIKRANVKGGAQPVREKEFTPISGPLSNSVR</sequence>
<feature type="region of interest" description="Disordered" evidence="1">
    <location>
        <begin position="29"/>
        <end position="53"/>
    </location>
</feature>
<dbReference type="EMBL" id="CP001862">
    <property type="protein sequence ID" value="ADB63414.1"/>
    <property type="molecule type" value="Genomic_DNA"/>
</dbReference>